<evidence type="ECO:0000313" key="2">
    <source>
        <dbReference type="Proteomes" id="UP000620559"/>
    </source>
</evidence>
<gene>
    <name evidence="1" type="ORF">IQ247_06945</name>
</gene>
<dbReference type="EMBL" id="JADEWL010000014">
    <property type="protein sequence ID" value="MBE9212450.1"/>
    <property type="molecule type" value="Genomic_DNA"/>
</dbReference>
<dbReference type="RefSeq" id="WP_193918434.1">
    <property type="nucleotide sequence ID" value="NZ_JADEWL010000014.1"/>
</dbReference>
<comment type="caution">
    <text evidence="1">The sequence shown here is derived from an EMBL/GenBank/DDBJ whole genome shotgun (WGS) entry which is preliminary data.</text>
</comment>
<keyword evidence="2" id="KW-1185">Reference proteome</keyword>
<sequence>MMADISDTASMMVSSDDIPVSFQECKNRANKAANLLFSNVPNPIDDGDVYYRLVQTSRVTGFLQCSRHPNGSSYIVGTSDYWLTNGNEAQSLRNRMARIMQGNLQGTNNPNQLGQLSFYREWRVPIPNRFTCPNSSC</sequence>
<evidence type="ECO:0000313" key="1">
    <source>
        <dbReference type="EMBL" id="MBE9212450.1"/>
    </source>
</evidence>
<protein>
    <submittedName>
        <fullName evidence="1">Uncharacterized protein</fullName>
    </submittedName>
</protein>
<organism evidence="1 2">
    <name type="scientific">Plectonema cf. radiosum LEGE 06105</name>
    <dbReference type="NCBI Taxonomy" id="945769"/>
    <lineage>
        <taxon>Bacteria</taxon>
        <taxon>Bacillati</taxon>
        <taxon>Cyanobacteriota</taxon>
        <taxon>Cyanophyceae</taxon>
        <taxon>Oscillatoriophycideae</taxon>
        <taxon>Oscillatoriales</taxon>
        <taxon>Microcoleaceae</taxon>
        <taxon>Plectonema</taxon>
    </lineage>
</organism>
<dbReference type="AlphaFoldDB" id="A0A8J7F3C7"/>
<accession>A0A8J7F3C7</accession>
<dbReference type="Proteomes" id="UP000620559">
    <property type="component" value="Unassembled WGS sequence"/>
</dbReference>
<reference evidence="1" key="1">
    <citation type="submission" date="2020-10" db="EMBL/GenBank/DDBJ databases">
        <authorList>
            <person name="Castelo-Branco R."/>
            <person name="Eusebio N."/>
            <person name="Adriana R."/>
            <person name="Vieira A."/>
            <person name="Brugerolle De Fraissinette N."/>
            <person name="Rezende De Castro R."/>
            <person name="Schneider M.P."/>
            <person name="Vasconcelos V."/>
            <person name="Leao P.N."/>
        </authorList>
    </citation>
    <scope>NUCLEOTIDE SEQUENCE</scope>
    <source>
        <strain evidence="1">LEGE 06105</strain>
    </source>
</reference>
<name>A0A8J7F3C7_9CYAN</name>
<proteinExistence type="predicted"/>